<dbReference type="STRING" id="1173022.Cri9333_4482"/>
<dbReference type="RefSeq" id="WP_015205355.1">
    <property type="nucleotide sequence ID" value="NC_019753.1"/>
</dbReference>
<accession>K9W637</accession>
<gene>
    <name evidence="1" type="ORF">Cri9333_4482</name>
</gene>
<proteinExistence type="predicted"/>
<evidence type="ECO:0000313" key="2">
    <source>
        <dbReference type="Proteomes" id="UP000010472"/>
    </source>
</evidence>
<name>K9W637_9CYAN</name>
<dbReference type="Proteomes" id="UP000010472">
    <property type="component" value="Chromosome"/>
</dbReference>
<dbReference type="eggNOG" id="ENOG502ZQV4">
    <property type="taxonomic scope" value="Bacteria"/>
</dbReference>
<dbReference type="OrthoDB" id="466944at2"/>
<dbReference type="EMBL" id="CP003620">
    <property type="protein sequence ID" value="AFZ15264.1"/>
    <property type="molecule type" value="Genomic_DNA"/>
</dbReference>
<evidence type="ECO:0000313" key="1">
    <source>
        <dbReference type="EMBL" id="AFZ15264.1"/>
    </source>
</evidence>
<reference evidence="1 2" key="1">
    <citation type="submission" date="2012-06" db="EMBL/GenBank/DDBJ databases">
        <title>Finished chromosome of genome of Crinalium epipsammum PCC 9333.</title>
        <authorList>
            <consortium name="US DOE Joint Genome Institute"/>
            <person name="Gugger M."/>
            <person name="Coursin T."/>
            <person name="Rippka R."/>
            <person name="Tandeau De Marsac N."/>
            <person name="Huntemann M."/>
            <person name="Wei C.-L."/>
            <person name="Han J."/>
            <person name="Detter J.C."/>
            <person name="Han C."/>
            <person name="Tapia R."/>
            <person name="Davenport K."/>
            <person name="Daligault H."/>
            <person name="Erkkila T."/>
            <person name="Gu W."/>
            <person name="Munk A.C.C."/>
            <person name="Teshima H."/>
            <person name="Xu Y."/>
            <person name="Chain P."/>
            <person name="Chen A."/>
            <person name="Krypides N."/>
            <person name="Mavromatis K."/>
            <person name="Markowitz V."/>
            <person name="Szeto E."/>
            <person name="Ivanova N."/>
            <person name="Mikhailova N."/>
            <person name="Ovchinnikova G."/>
            <person name="Pagani I."/>
            <person name="Pati A."/>
            <person name="Goodwin L."/>
            <person name="Peters L."/>
            <person name="Pitluck S."/>
            <person name="Woyke T."/>
            <person name="Kerfeld C."/>
        </authorList>
    </citation>
    <scope>NUCLEOTIDE SEQUENCE [LARGE SCALE GENOMIC DNA]</scope>
    <source>
        <strain evidence="1 2">PCC 9333</strain>
    </source>
</reference>
<sequence>MSDEDLRGEIYRGWLIVLMAHEDMYFYEIHSPEGYINRNLSPCDTTQEAIANGRQDIDAVIKIFDGVDVT</sequence>
<dbReference type="HOGENOM" id="CLU_2789908_0_0_3"/>
<dbReference type="KEGG" id="cep:Cri9333_4482"/>
<protein>
    <submittedName>
        <fullName evidence="1">Uncharacterized protein</fullName>
    </submittedName>
</protein>
<keyword evidence="2" id="KW-1185">Reference proteome</keyword>
<organism evidence="1 2">
    <name type="scientific">Crinalium epipsammum PCC 9333</name>
    <dbReference type="NCBI Taxonomy" id="1173022"/>
    <lineage>
        <taxon>Bacteria</taxon>
        <taxon>Bacillati</taxon>
        <taxon>Cyanobacteriota</taxon>
        <taxon>Cyanophyceae</taxon>
        <taxon>Gomontiellales</taxon>
        <taxon>Gomontiellaceae</taxon>
        <taxon>Crinalium</taxon>
    </lineage>
</organism>
<dbReference type="AlphaFoldDB" id="K9W637"/>